<dbReference type="Pfam" id="PF07532">
    <property type="entry name" value="Big_4"/>
    <property type="match status" value="1"/>
</dbReference>
<dbReference type="EMBL" id="PTJD01000002">
    <property type="protein sequence ID" value="PPK97940.1"/>
    <property type="molecule type" value="Genomic_DNA"/>
</dbReference>
<dbReference type="Gene3D" id="3.20.20.80">
    <property type="entry name" value="Glycosidases"/>
    <property type="match status" value="1"/>
</dbReference>
<dbReference type="InterPro" id="IPR008979">
    <property type="entry name" value="Galactose-bd-like_sf"/>
</dbReference>
<proteinExistence type="predicted"/>
<dbReference type="Gene3D" id="2.60.120.200">
    <property type="match status" value="1"/>
</dbReference>
<evidence type="ECO:0000256" key="1">
    <source>
        <dbReference type="ARBA" id="ARBA00022729"/>
    </source>
</evidence>
<dbReference type="OrthoDB" id="9760056at2"/>
<keyword evidence="6" id="KW-1185">Reference proteome</keyword>
<dbReference type="InterPro" id="IPR005084">
    <property type="entry name" value="CBM6"/>
</dbReference>
<dbReference type="SMART" id="SM00560">
    <property type="entry name" value="LamGL"/>
    <property type="match status" value="1"/>
</dbReference>
<dbReference type="PROSITE" id="PS51175">
    <property type="entry name" value="CBM6"/>
    <property type="match status" value="2"/>
</dbReference>
<keyword evidence="1 3" id="KW-0732">Signal</keyword>
<dbReference type="RefSeq" id="WP_104431402.1">
    <property type="nucleotide sequence ID" value="NZ_PTJD01000002.1"/>
</dbReference>
<dbReference type="GO" id="GO:0030246">
    <property type="term" value="F:carbohydrate binding"/>
    <property type="evidence" value="ECO:0007669"/>
    <property type="project" value="InterPro"/>
</dbReference>
<dbReference type="CDD" id="cd04081">
    <property type="entry name" value="CBM35_galactosidase-like"/>
    <property type="match status" value="1"/>
</dbReference>
<dbReference type="AlphaFoldDB" id="A0A2S6IUI9"/>
<feature type="signal peptide" evidence="3">
    <location>
        <begin position="1"/>
        <end position="38"/>
    </location>
</feature>
<evidence type="ECO:0000256" key="3">
    <source>
        <dbReference type="SAM" id="SignalP"/>
    </source>
</evidence>
<dbReference type="Gene3D" id="2.60.120.260">
    <property type="entry name" value="Galactose-binding domain-like"/>
    <property type="match status" value="3"/>
</dbReference>
<dbReference type="InterPro" id="IPR017853">
    <property type="entry name" value="GH"/>
</dbReference>
<protein>
    <submittedName>
        <fullName evidence="5">Ig-like protein group 4</fullName>
    </submittedName>
</protein>
<gene>
    <name evidence="5" type="ORF">CLV92_10290</name>
</gene>
<dbReference type="SUPFAM" id="SSF49899">
    <property type="entry name" value="Concanavalin A-like lectins/glucanases"/>
    <property type="match status" value="1"/>
</dbReference>
<dbReference type="InterPro" id="IPR011081">
    <property type="entry name" value="Big_4"/>
</dbReference>
<dbReference type="SUPFAM" id="SSF51445">
    <property type="entry name" value="(Trans)glycosidases"/>
    <property type="match status" value="1"/>
</dbReference>
<feature type="domain" description="CBM6" evidence="4">
    <location>
        <begin position="780"/>
        <end position="927"/>
    </location>
</feature>
<dbReference type="InterPro" id="IPR006558">
    <property type="entry name" value="LamG-like"/>
</dbReference>
<comment type="caution">
    <text evidence="5">The sequence shown here is derived from an EMBL/GenBank/DDBJ whole genome shotgun (WGS) entry which is preliminary data.</text>
</comment>
<dbReference type="Proteomes" id="UP000239485">
    <property type="component" value="Unassembled WGS sequence"/>
</dbReference>
<reference evidence="5 6" key="1">
    <citation type="submission" date="2018-02" db="EMBL/GenBank/DDBJ databases">
        <title>Genomic Encyclopedia of Archaeal and Bacterial Type Strains, Phase II (KMG-II): from individual species to whole genera.</title>
        <authorList>
            <person name="Goeker M."/>
        </authorList>
    </citation>
    <scope>NUCLEOTIDE SEQUENCE [LARGE SCALE GENOMIC DNA]</scope>
    <source>
        <strain evidence="5 6">DSM 22857</strain>
    </source>
</reference>
<sequence length="1224" mass="129149">MTPRRTTRILTGLLPATLLPVTLTGAMVAVAPAAPALAATPAPALHYEFDADDVGSGEVTDSSGNARHGTLVNPATASLLDGAPGGAALRLPGGAPTSDGAYVRFPGDVVDGAADVTVSARVRWDGTAAPWQWLFALGEDTDRYLFTTPSSGEGRLRTAATTTAAGGEAQVTGSAALPADGWRTVTVTLDSTTDRLTTYLDGAEVASAPTTVTAADLIAGPRAATGFIGRSFYPDPLFAGAVDDFRVWRSALTPAQVAEVAGGATPTPVALADTDVDVRTPIGTAPQLPHALPASFTDGYQRQVRVQWQPVDPARYATRGRFTVEGAAAGLPVTATVTVIREGELTIDLAKTTGAFHGGASGTLYGLYGQGVPTNNLIEGMHVRTVSTKAQDGPQHPGADALEVVKPLADSTDGDVYIYMTDIHRGFPYQWPGRTPEEKLDLFLDKMSVQVDQVLTLEPRYRDNIVFVPFNEPEGNMFGTGEWSYDGTSWLSDPTDYFAAWDRAHRLIKGKMPDARIAGPNTSILFGQVKGFLAHTVEAGTVPDVMTWHELSHPQQIRDSVATYREWEAEVFAGTPHAGRQLPVNINEYAFNYHTSVPGQMVQWISAIEESKVDADIAYWNIDGNLSDSAVEANRGNGQWWLYNAYGSMTGQTVAVTPPYPGRNYSLQGVATLDRGKAQARAILGGSSGAGHVRFENVPVDVFGTTVRATVREIAWTGQIGDSAQPAVVAERDLAVRDGAVVLDFGSDLPALQESSAYEVVLVPGGGSAPAKASPRLWQESYEAEAARYTGAGYSRNGPEGSPADVSKFYTSGGFNVGGLRTGSDGVLEFTVDVPQDGRYDLGVFASTLNTFPLVREQGPTNVFVRVDGGAEQELFLPLAYKWVVWDHADTTVELSEGRHTISLAARSLDGSRATKGDAIVDRITLSLPNPAAATSVYEAEVADLRGGRTVYTRDLKGAAKDAVLSGAGAAALAKGETATFWVYSARDAEATLAVHTVSGGKVRLTLNGVDVARSGKSLSVPVSLSGGVNKVTLTGEAATTVVDRIEVRPTSGNLPVATYEAEAAQLRGSAAVTPLSLASGGSAVTGIGGEPGNGNTLTFTVTAERAGRHAVRIRYSNPEQSPATHYNPDPLARHADLTVDGGPAGRILFPHTFHENSFEELTAVLDLRQGKNTVTFAAQELPNFDGRTYASETVPGVLLRSRWAPVIDRIAVSPLAGPVTGLR</sequence>
<evidence type="ECO:0000313" key="5">
    <source>
        <dbReference type="EMBL" id="PPK97940.1"/>
    </source>
</evidence>
<feature type="chain" id="PRO_5015779090" evidence="3">
    <location>
        <begin position="39"/>
        <end position="1224"/>
    </location>
</feature>
<evidence type="ECO:0000313" key="6">
    <source>
        <dbReference type="Proteomes" id="UP000239485"/>
    </source>
</evidence>
<organism evidence="5 6">
    <name type="scientific">Kineococcus xinjiangensis</name>
    <dbReference type="NCBI Taxonomy" id="512762"/>
    <lineage>
        <taxon>Bacteria</taxon>
        <taxon>Bacillati</taxon>
        <taxon>Actinomycetota</taxon>
        <taxon>Actinomycetes</taxon>
        <taxon>Kineosporiales</taxon>
        <taxon>Kineosporiaceae</taxon>
        <taxon>Kineococcus</taxon>
    </lineage>
</organism>
<name>A0A2S6IUI9_9ACTN</name>
<dbReference type="SUPFAM" id="SSF49785">
    <property type="entry name" value="Galactose-binding domain-like"/>
    <property type="match status" value="2"/>
</dbReference>
<accession>A0A2S6IUI9</accession>
<evidence type="ECO:0000259" key="4">
    <source>
        <dbReference type="PROSITE" id="PS51175"/>
    </source>
</evidence>
<keyword evidence="2" id="KW-1015">Disulfide bond</keyword>
<dbReference type="InterPro" id="IPR013320">
    <property type="entry name" value="ConA-like_dom_sf"/>
</dbReference>
<evidence type="ECO:0000256" key="2">
    <source>
        <dbReference type="ARBA" id="ARBA00023157"/>
    </source>
</evidence>
<feature type="domain" description="CBM6" evidence="4">
    <location>
        <begin position="1058"/>
        <end position="1191"/>
    </location>
</feature>
<dbReference type="Pfam" id="PF13385">
    <property type="entry name" value="Laminin_G_3"/>
    <property type="match status" value="1"/>
</dbReference>